<evidence type="ECO:0000256" key="2">
    <source>
        <dbReference type="ARBA" id="ARBA00022679"/>
    </source>
</evidence>
<sequence>MLSPQQIARFEAILTPEERDKVARFKLQKAQQQGLIVRAALRLALSQHRSIKPQDWRFEYGEKGKPRLCAQQRVASGLEFNISHSGDWLVIAVCHCEQQELQLGVDIERERAHTNFQSIMKHYFTQCEIKDVMALEDESRRKRFFDLWALKESYIKARGLGLALSLQSFQFNFHRMQKVSAEVEKHASLALIDDVLIYENIMIETAIDSGQKQNYQALPCWQVLLGRLNSNYRFAVCTDKPAEEVHLMLGVLDL</sequence>
<dbReference type="PANTHER" id="PTHR12215">
    <property type="entry name" value="PHOSPHOPANTETHEINE TRANSFERASE"/>
    <property type="match status" value="1"/>
</dbReference>
<feature type="domain" description="4'-phosphopantetheinyl transferase N-terminal" evidence="4">
    <location>
        <begin position="4"/>
        <end position="93"/>
    </location>
</feature>
<keyword evidence="6" id="KW-1185">Reference proteome</keyword>
<evidence type="ECO:0000313" key="6">
    <source>
        <dbReference type="Proteomes" id="UP000613743"/>
    </source>
</evidence>
<proteinExistence type="inferred from homology"/>
<accession>A0A917N7B3</accession>
<name>A0A917N7B3_9GAMM</name>
<dbReference type="Pfam" id="PF01648">
    <property type="entry name" value="ACPS"/>
    <property type="match status" value="1"/>
</dbReference>
<dbReference type="Proteomes" id="UP000613743">
    <property type="component" value="Unassembled WGS sequence"/>
</dbReference>
<dbReference type="GO" id="GO:0000287">
    <property type="term" value="F:magnesium ion binding"/>
    <property type="evidence" value="ECO:0007669"/>
    <property type="project" value="InterPro"/>
</dbReference>
<dbReference type="InterPro" id="IPR055066">
    <property type="entry name" value="AASDHPPT_N"/>
</dbReference>
<reference evidence="5" key="2">
    <citation type="submission" date="2020-09" db="EMBL/GenBank/DDBJ databases">
        <authorList>
            <person name="Sun Q."/>
            <person name="Ohkuma M."/>
        </authorList>
    </citation>
    <scope>NUCLEOTIDE SEQUENCE</scope>
    <source>
        <strain evidence="5">JCM 30804</strain>
    </source>
</reference>
<dbReference type="InterPro" id="IPR037143">
    <property type="entry name" value="4-PPantetheinyl_Trfase_dom_sf"/>
</dbReference>
<dbReference type="Gene3D" id="3.90.470.20">
    <property type="entry name" value="4'-phosphopantetheinyl transferase domain"/>
    <property type="match status" value="2"/>
</dbReference>
<keyword evidence="2 5" id="KW-0808">Transferase</keyword>
<evidence type="ECO:0000259" key="3">
    <source>
        <dbReference type="Pfam" id="PF01648"/>
    </source>
</evidence>
<evidence type="ECO:0000259" key="4">
    <source>
        <dbReference type="Pfam" id="PF22624"/>
    </source>
</evidence>
<comment type="similarity">
    <text evidence="1">Belongs to the P-Pant transferase superfamily. Gsp/Sfp/HetI/AcpT family.</text>
</comment>
<dbReference type="GO" id="GO:0019878">
    <property type="term" value="P:lysine biosynthetic process via aminoadipic acid"/>
    <property type="evidence" value="ECO:0007669"/>
    <property type="project" value="TreeGrafter"/>
</dbReference>
<dbReference type="EMBL" id="BMPZ01000002">
    <property type="protein sequence ID" value="GGI73958.1"/>
    <property type="molecule type" value="Genomic_DNA"/>
</dbReference>
<dbReference type="InterPro" id="IPR050559">
    <property type="entry name" value="P-Pant_transferase_sf"/>
</dbReference>
<gene>
    <name evidence="5" type="primary">pfaE</name>
    <name evidence="5" type="ORF">GCM10009332_09370</name>
</gene>
<protein>
    <submittedName>
        <fullName evidence="5">4'-phosphopantetheinyl transferase</fullName>
    </submittedName>
</protein>
<evidence type="ECO:0000313" key="5">
    <source>
        <dbReference type="EMBL" id="GGI73958.1"/>
    </source>
</evidence>
<feature type="domain" description="4'-phosphopantetheinyl transferase" evidence="3">
    <location>
        <begin position="103"/>
        <end position="186"/>
    </location>
</feature>
<dbReference type="PANTHER" id="PTHR12215:SF10">
    <property type="entry name" value="L-AMINOADIPATE-SEMIALDEHYDE DEHYDROGENASE-PHOSPHOPANTETHEINYL TRANSFERASE"/>
    <property type="match status" value="1"/>
</dbReference>
<dbReference type="InterPro" id="IPR008278">
    <property type="entry name" value="4-PPantetheinyl_Trfase_dom"/>
</dbReference>
<evidence type="ECO:0000256" key="1">
    <source>
        <dbReference type="ARBA" id="ARBA00010990"/>
    </source>
</evidence>
<comment type="caution">
    <text evidence="5">The sequence shown here is derived from an EMBL/GenBank/DDBJ whole genome shotgun (WGS) entry which is preliminary data.</text>
</comment>
<dbReference type="AlphaFoldDB" id="A0A917N7B3"/>
<organism evidence="5 6">
    <name type="scientific">Shewanella gelidii</name>
    <dbReference type="NCBI Taxonomy" id="1642821"/>
    <lineage>
        <taxon>Bacteria</taxon>
        <taxon>Pseudomonadati</taxon>
        <taxon>Pseudomonadota</taxon>
        <taxon>Gammaproteobacteria</taxon>
        <taxon>Alteromonadales</taxon>
        <taxon>Shewanellaceae</taxon>
        <taxon>Shewanella</taxon>
    </lineage>
</organism>
<dbReference type="GO" id="GO:0005829">
    <property type="term" value="C:cytosol"/>
    <property type="evidence" value="ECO:0007669"/>
    <property type="project" value="TreeGrafter"/>
</dbReference>
<dbReference type="GO" id="GO:0008897">
    <property type="term" value="F:holo-[acyl-carrier-protein] synthase activity"/>
    <property type="evidence" value="ECO:0007669"/>
    <property type="project" value="InterPro"/>
</dbReference>
<dbReference type="SUPFAM" id="SSF56214">
    <property type="entry name" value="4'-phosphopantetheinyl transferase"/>
    <property type="match status" value="2"/>
</dbReference>
<dbReference type="Pfam" id="PF22624">
    <property type="entry name" value="AASDHPPT_N"/>
    <property type="match status" value="1"/>
</dbReference>
<reference evidence="5" key="1">
    <citation type="journal article" date="2014" name="Int. J. Syst. Evol. Microbiol.">
        <title>Complete genome sequence of Corynebacterium casei LMG S-19264T (=DSM 44701T), isolated from a smear-ripened cheese.</title>
        <authorList>
            <consortium name="US DOE Joint Genome Institute (JGI-PGF)"/>
            <person name="Walter F."/>
            <person name="Albersmeier A."/>
            <person name="Kalinowski J."/>
            <person name="Ruckert C."/>
        </authorList>
    </citation>
    <scope>NUCLEOTIDE SEQUENCE</scope>
    <source>
        <strain evidence="5">JCM 30804</strain>
    </source>
</reference>